<dbReference type="InterPro" id="IPR010775">
    <property type="entry name" value="DUF1365"/>
</dbReference>
<dbReference type="PANTHER" id="PTHR33973">
    <property type="entry name" value="OS07G0153300 PROTEIN"/>
    <property type="match status" value="1"/>
</dbReference>
<dbReference type="PANTHER" id="PTHR33973:SF4">
    <property type="entry name" value="OS07G0153300 PROTEIN"/>
    <property type="match status" value="1"/>
</dbReference>
<name>A0A1I5J207_9HYPH</name>
<proteinExistence type="predicted"/>
<reference evidence="2 3" key="1">
    <citation type="submission" date="2016-10" db="EMBL/GenBank/DDBJ databases">
        <authorList>
            <person name="de Groot N.N."/>
        </authorList>
    </citation>
    <scope>NUCLEOTIDE SEQUENCE [LARGE SCALE GENOMIC DNA]</scope>
    <source>
        <strain evidence="2 3">CGMCC 1.9157</strain>
    </source>
</reference>
<gene>
    <name evidence="2" type="ORF">SAMN04488056_110154</name>
</gene>
<accession>A0A1I5J207</accession>
<evidence type="ECO:0000313" key="3">
    <source>
        <dbReference type="Proteomes" id="UP000199236"/>
    </source>
</evidence>
<sequence length="283" mass="32510">MMNNEALTFAPDACLYEGIVSHVRSGAVEHRLAYRVTSMLLPLDKLDEINQRSRLFSVNHFNLISFHEADYIGPGFDSLQDYLEHLVEASGEFSEEANRPTRFTALTFPRVLGRSFNPLTLFFCCDQENNLKAILYQVSNTFGERFHYIYALTNEERNLSQGQRLRHEGKKIFYVSPFLDIEGKYNFSIRLPHEKLSYQITLSGQQPSSLMASFTAQKKAFTTRNLTLTFVRLIQSGWKILAAIHLEALKLWRKGAPFHKRPPVPSEQVSSLHRSRLGKGLHQ</sequence>
<dbReference type="Proteomes" id="UP000199236">
    <property type="component" value="Unassembled WGS sequence"/>
</dbReference>
<dbReference type="Pfam" id="PF07103">
    <property type="entry name" value="DUF1365"/>
    <property type="match status" value="1"/>
</dbReference>
<evidence type="ECO:0008006" key="4">
    <source>
        <dbReference type="Google" id="ProtNLM"/>
    </source>
</evidence>
<keyword evidence="3" id="KW-1185">Reference proteome</keyword>
<organism evidence="2 3">
    <name type="scientific">Cohaesibacter marisflavi</name>
    <dbReference type="NCBI Taxonomy" id="655353"/>
    <lineage>
        <taxon>Bacteria</taxon>
        <taxon>Pseudomonadati</taxon>
        <taxon>Pseudomonadota</taxon>
        <taxon>Alphaproteobacteria</taxon>
        <taxon>Hyphomicrobiales</taxon>
        <taxon>Cohaesibacteraceae</taxon>
    </lineage>
</organism>
<dbReference type="EMBL" id="FOVR01000010">
    <property type="protein sequence ID" value="SFO66787.1"/>
    <property type="molecule type" value="Genomic_DNA"/>
</dbReference>
<evidence type="ECO:0000313" key="2">
    <source>
        <dbReference type="EMBL" id="SFO66787.1"/>
    </source>
</evidence>
<evidence type="ECO:0000256" key="1">
    <source>
        <dbReference type="SAM" id="MobiDB-lite"/>
    </source>
</evidence>
<dbReference type="AlphaFoldDB" id="A0A1I5J207"/>
<protein>
    <recommendedName>
        <fullName evidence="4">DUF1365 family protein</fullName>
    </recommendedName>
</protein>
<dbReference type="STRING" id="655353.SAMN04488056_110154"/>
<dbReference type="RefSeq" id="WP_175528135.1">
    <property type="nucleotide sequence ID" value="NZ_FOVR01000010.1"/>
</dbReference>
<feature type="compositionally biased region" description="Basic residues" evidence="1">
    <location>
        <begin position="273"/>
        <end position="283"/>
    </location>
</feature>
<feature type="region of interest" description="Disordered" evidence="1">
    <location>
        <begin position="261"/>
        <end position="283"/>
    </location>
</feature>